<dbReference type="Pfam" id="PF02653">
    <property type="entry name" value="BPD_transp_2"/>
    <property type="match status" value="1"/>
</dbReference>
<name>A0A011U791_9HYPH</name>
<comment type="subcellular location">
    <subcellularLocation>
        <location evidence="1">Cell membrane</location>
        <topology evidence="1">Multi-pass membrane protein</topology>
    </subcellularLocation>
</comment>
<dbReference type="InterPro" id="IPR043428">
    <property type="entry name" value="LivM-like"/>
</dbReference>
<dbReference type="Gene3D" id="3.40.50.300">
    <property type="entry name" value="P-loop containing nucleotide triphosphate hydrolases"/>
    <property type="match status" value="1"/>
</dbReference>
<comment type="caution">
    <text evidence="10">The sequence shown here is derived from an EMBL/GenBank/DDBJ whole genome shotgun (WGS) entry which is preliminary data.</text>
</comment>
<dbReference type="STRING" id="69279.BG36_16615"/>
<evidence type="ECO:0000256" key="5">
    <source>
        <dbReference type="ARBA" id="ARBA00022840"/>
    </source>
</evidence>
<dbReference type="PATRIC" id="fig|69279.3.peg.4385"/>
<dbReference type="SUPFAM" id="SSF52540">
    <property type="entry name" value="P-loop containing nucleoside triphosphate hydrolases"/>
    <property type="match status" value="1"/>
</dbReference>
<keyword evidence="7 8" id="KW-0472">Membrane</keyword>
<dbReference type="Proteomes" id="UP000019849">
    <property type="component" value="Unassembled WGS sequence"/>
</dbReference>
<reference evidence="10 11" key="1">
    <citation type="submission" date="2014-02" db="EMBL/GenBank/DDBJ databases">
        <title>Aquamicrobium defluvii Genome sequencing.</title>
        <authorList>
            <person name="Wang X."/>
        </authorList>
    </citation>
    <scope>NUCLEOTIDE SEQUENCE [LARGE SCALE GENOMIC DNA]</scope>
    <source>
        <strain evidence="10 11">W13Z1</strain>
    </source>
</reference>
<dbReference type="InterPro" id="IPR003439">
    <property type="entry name" value="ABC_transporter-like_ATP-bd"/>
</dbReference>
<evidence type="ECO:0000313" key="10">
    <source>
        <dbReference type="EMBL" id="EXL01921.1"/>
    </source>
</evidence>
<dbReference type="PROSITE" id="PS50893">
    <property type="entry name" value="ABC_TRANSPORTER_2"/>
    <property type="match status" value="1"/>
</dbReference>
<feature type="transmembrane region" description="Helical" evidence="8">
    <location>
        <begin position="61"/>
        <end position="79"/>
    </location>
</feature>
<dbReference type="GO" id="GO:0015658">
    <property type="term" value="F:branched-chain amino acid transmembrane transporter activity"/>
    <property type="evidence" value="ECO:0007669"/>
    <property type="project" value="InterPro"/>
</dbReference>
<keyword evidence="3 8" id="KW-0812">Transmembrane</keyword>
<dbReference type="PANTHER" id="PTHR30482:SF20">
    <property type="entry name" value="HIGH-AFFINITY BRANCHED-CHAIN AMINO ACID TRANSPORT SYSTEM PERMEASE PROTEIN LIVM"/>
    <property type="match status" value="1"/>
</dbReference>
<evidence type="ECO:0000259" key="9">
    <source>
        <dbReference type="PROSITE" id="PS50893"/>
    </source>
</evidence>
<evidence type="ECO:0000256" key="3">
    <source>
        <dbReference type="ARBA" id="ARBA00022692"/>
    </source>
</evidence>
<organism evidence="10 11">
    <name type="scientific">Aquamicrobium defluvii</name>
    <dbReference type="NCBI Taxonomy" id="69279"/>
    <lineage>
        <taxon>Bacteria</taxon>
        <taxon>Pseudomonadati</taxon>
        <taxon>Pseudomonadota</taxon>
        <taxon>Alphaproteobacteria</taxon>
        <taxon>Hyphomicrobiales</taxon>
        <taxon>Phyllobacteriaceae</taxon>
        <taxon>Aquamicrobium</taxon>
    </lineage>
</organism>
<proteinExistence type="predicted"/>
<dbReference type="CDD" id="cd06581">
    <property type="entry name" value="TM_PBP1_LivM_like"/>
    <property type="match status" value="1"/>
</dbReference>
<evidence type="ECO:0000256" key="4">
    <source>
        <dbReference type="ARBA" id="ARBA00022741"/>
    </source>
</evidence>
<feature type="transmembrane region" description="Helical" evidence="8">
    <location>
        <begin position="6"/>
        <end position="25"/>
    </location>
</feature>
<dbReference type="eggNOG" id="COG4177">
    <property type="taxonomic scope" value="Bacteria"/>
</dbReference>
<feature type="domain" description="ABC transporter" evidence="9">
    <location>
        <begin position="321"/>
        <end position="566"/>
    </location>
</feature>
<evidence type="ECO:0000256" key="7">
    <source>
        <dbReference type="ARBA" id="ARBA00023136"/>
    </source>
</evidence>
<keyword evidence="4" id="KW-0547">Nucleotide-binding</keyword>
<evidence type="ECO:0000256" key="2">
    <source>
        <dbReference type="ARBA" id="ARBA00022475"/>
    </source>
</evidence>
<evidence type="ECO:0000256" key="8">
    <source>
        <dbReference type="SAM" id="Phobius"/>
    </source>
</evidence>
<dbReference type="Pfam" id="PF00005">
    <property type="entry name" value="ABC_tran"/>
    <property type="match status" value="1"/>
</dbReference>
<keyword evidence="2" id="KW-1003">Cell membrane</keyword>
<keyword evidence="6 8" id="KW-1133">Transmembrane helix</keyword>
<evidence type="ECO:0000256" key="6">
    <source>
        <dbReference type="ARBA" id="ARBA00022989"/>
    </source>
</evidence>
<dbReference type="InterPro" id="IPR003593">
    <property type="entry name" value="AAA+_ATPase"/>
</dbReference>
<dbReference type="GO" id="GO:0005886">
    <property type="term" value="C:plasma membrane"/>
    <property type="evidence" value="ECO:0007669"/>
    <property type="project" value="UniProtKB-SubCell"/>
</dbReference>
<dbReference type="PANTHER" id="PTHR30482">
    <property type="entry name" value="HIGH-AFFINITY BRANCHED-CHAIN AMINO ACID TRANSPORT SYSTEM PERMEASE"/>
    <property type="match status" value="1"/>
</dbReference>
<dbReference type="AlphaFoldDB" id="A0A011U791"/>
<dbReference type="GO" id="GO:0005524">
    <property type="term" value="F:ATP binding"/>
    <property type="evidence" value="ECO:0007669"/>
    <property type="project" value="UniProtKB-KW"/>
</dbReference>
<feature type="transmembrane region" description="Helical" evidence="8">
    <location>
        <begin position="37"/>
        <end position="55"/>
    </location>
</feature>
<feature type="transmembrane region" description="Helical" evidence="8">
    <location>
        <begin position="264"/>
        <end position="283"/>
    </location>
</feature>
<dbReference type="InterPro" id="IPR027417">
    <property type="entry name" value="P-loop_NTPase"/>
</dbReference>
<dbReference type="RefSeq" id="WP_035032206.1">
    <property type="nucleotide sequence ID" value="NZ_KK073908.1"/>
</dbReference>
<sequence length="567" mass="61562">MEYIYHIAVLFCLYGILTISFNLLVGFTGMFALSHAALYAIGAYTTAILATDFGIPFPLDMIASVLVAAVISAVIALPALRVTGHYLVIVSLALQIIVLQVILNWKSLTRGSDGISGVPSYNAFGFAITSPDRFLIVALIALAACYWFTHRLVRSPFGRGLRAMRENESAAQAVGLNILYMKLSTFAISAALAAVAGSLFARYFRYVGVDSFTINETIYVLAMVILGGMGNLRGSLVGAAILVALPELLKFVPLPVDIADKIRLILYGLVLMLILLVRPQGLLPEPRGRKAMLVSVEDESGPSDAGKLLDGEGGRQGEVVLQGSNLRKQFSGVTAIKDFSIALKRGQITGLLGPNGAGKTTAFNLLTGFLKPTDGVITLNGRSIADRKPHELVSAGVARSFQDLRLFTNMTVIENVIVALPDQSGRRWPNLFLHPARIRAEERANAARAMEILRFVELENKAHETAADLSYAEEKLLVVARLLATGAEVLLFDEPMSGLDQTTLADIFPVLRRLAEHGKVVCIIEHNLDVIKELCDEVYFLDEGRTMAVGTPDALMNDPELAERYFK</sequence>
<accession>A0A011U791</accession>
<dbReference type="CDD" id="cd03219">
    <property type="entry name" value="ABC_Mj1267_LivG_branched"/>
    <property type="match status" value="1"/>
</dbReference>
<dbReference type="eggNOG" id="COG0411">
    <property type="taxonomic scope" value="Bacteria"/>
</dbReference>
<keyword evidence="5" id="KW-0067">ATP-binding</keyword>
<dbReference type="EMBL" id="JENY01000036">
    <property type="protein sequence ID" value="EXL01921.1"/>
    <property type="molecule type" value="Genomic_DNA"/>
</dbReference>
<gene>
    <name evidence="10" type="ORF">BG36_16615</name>
</gene>
<dbReference type="SMART" id="SM00382">
    <property type="entry name" value="AAA"/>
    <property type="match status" value="1"/>
</dbReference>
<feature type="transmembrane region" description="Helical" evidence="8">
    <location>
        <begin position="218"/>
        <end position="243"/>
    </location>
</feature>
<dbReference type="InterPro" id="IPR001851">
    <property type="entry name" value="ABC_transp_permease"/>
</dbReference>
<feature type="transmembrane region" description="Helical" evidence="8">
    <location>
        <begin position="134"/>
        <end position="153"/>
    </location>
</feature>
<protein>
    <submittedName>
        <fullName evidence="10">Branched-chain amino acid ABC transporter permease</fullName>
    </submittedName>
</protein>
<feature type="transmembrane region" description="Helical" evidence="8">
    <location>
        <begin position="174"/>
        <end position="198"/>
    </location>
</feature>
<evidence type="ECO:0000256" key="1">
    <source>
        <dbReference type="ARBA" id="ARBA00004651"/>
    </source>
</evidence>
<dbReference type="GO" id="GO:0016887">
    <property type="term" value="F:ATP hydrolysis activity"/>
    <property type="evidence" value="ECO:0007669"/>
    <property type="project" value="InterPro"/>
</dbReference>
<evidence type="ECO:0000313" key="11">
    <source>
        <dbReference type="Proteomes" id="UP000019849"/>
    </source>
</evidence>
<feature type="transmembrane region" description="Helical" evidence="8">
    <location>
        <begin position="86"/>
        <end position="103"/>
    </location>
</feature>
<dbReference type="HOGENOM" id="CLU_006313_3_1_5"/>